<gene>
    <name evidence="2" type="ORF">CC84DRAFT_1130873</name>
</gene>
<reference evidence="2 3" key="1">
    <citation type="submission" date="2016-05" db="EMBL/GenBank/DDBJ databases">
        <title>Comparative analysis of secretome profiles of manganese(II)-oxidizing ascomycete fungi.</title>
        <authorList>
            <consortium name="DOE Joint Genome Institute"/>
            <person name="Zeiner C.A."/>
            <person name="Purvine S.O."/>
            <person name="Zink E.M."/>
            <person name="Wu S."/>
            <person name="Pasa-Tolic L."/>
            <person name="Chaput D.L."/>
            <person name="Haridas S."/>
            <person name="Grigoriev I.V."/>
            <person name="Santelli C.M."/>
            <person name="Hansel C.M."/>
        </authorList>
    </citation>
    <scope>NUCLEOTIDE SEQUENCE [LARGE SCALE GENOMIC DNA]</scope>
    <source>
        <strain evidence="2 3">AP3s5-JAC2a</strain>
    </source>
</reference>
<dbReference type="OrthoDB" id="7289984at2759"/>
<dbReference type="GO" id="GO:0016616">
    <property type="term" value="F:oxidoreductase activity, acting on the CH-OH group of donors, NAD or NADP as acceptor"/>
    <property type="evidence" value="ECO:0007669"/>
    <property type="project" value="TreeGrafter"/>
</dbReference>
<dbReference type="PANTHER" id="PTHR45458:SF3">
    <property type="entry name" value="CHAIN DEHYDROGENASE (ATSC), PUTATIVE-RELATED"/>
    <property type="match status" value="1"/>
</dbReference>
<keyword evidence="1" id="KW-0521">NADP</keyword>
<dbReference type="PROSITE" id="PS00061">
    <property type="entry name" value="ADH_SHORT"/>
    <property type="match status" value="1"/>
</dbReference>
<evidence type="ECO:0000256" key="1">
    <source>
        <dbReference type="ARBA" id="ARBA00022857"/>
    </source>
</evidence>
<dbReference type="InParanoid" id="A0A177BW45"/>
<keyword evidence="3" id="KW-1185">Reference proteome</keyword>
<dbReference type="GeneID" id="28759360"/>
<evidence type="ECO:0000313" key="2">
    <source>
        <dbReference type="EMBL" id="OAF99170.1"/>
    </source>
</evidence>
<dbReference type="SUPFAM" id="SSF51735">
    <property type="entry name" value="NAD(P)-binding Rossmann-fold domains"/>
    <property type="match status" value="1"/>
</dbReference>
<dbReference type="AlphaFoldDB" id="A0A177BW45"/>
<accession>A0A177BW45</accession>
<dbReference type="Proteomes" id="UP000077069">
    <property type="component" value="Unassembled WGS sequence"/>
</dbReference>
<sequence>MPSYAITGASRGIGWGFVKHLSEDPSNTVIGLVRNAPPTIERVKNELADRKNIHILQADLNDIPALRKAAADTATITSGTLDYLVGNAAYLDTFDQFAGPGDLLANSSTEEFTKQFRSFFDTNVLAQIFLYEAFLPLLLKGPTKKVLSISSGMGDLDFNREWELDQAILYSSTKAALNMVNIKFGAQYKKDGVLFISMCPGIVDTGYANNINPQEAAKFQEFVGKMQVYSPAFKGAYEPVESVKMMLSALDKLSIENGDQGKYLSHLGTKRWLP</sequence>
<evidence type="ECO:0000313" key="3">
    <source>
        <dbReference type="Proteomes" id="UP000077069"/>
    </source>
</evidence>
<dbReference type="InterPro" id="IPR020904">
    <property type="entry name" value="Sc_DH/Rdtase_CS"/>
</dbReference>
<dbReference type="PRINTS" id="PR00081">
    <property type="entry name" value="GDHRDH"/>
</dbReference>
<dbReference type="Pfam" id="PF00106">
    <property type="entry name" value="adh_short"/>
    <property type="match status" value="1"/>
</dbReference>
<dbReference type="RefSeq" id="XP_018029536.1">
    <property type="nucleotide sequence ID" value="XM_018175874.1"/>
</dbReference>
<dbReference type="InterPro" id="IPR002347">
    <property type="entry name" value="SDR_fam"/>
</dbReference>
<dbReference type="InterPro" id="IPR052184">
    <property type="entry name" value="SDR_enzymes"/>
</dbReference>
<dbReference type="EMBL" id="KV441562">
    <property type="protein sequence ID" value="OAF99170.1"/>
    <property type="molecule type" value="Genomic_DNA"/>
</dbReference>
<dbReference type="InterPro" id="IPR036291">
    <property type="entry name" value="NAD(P)-bd_dom_sf"/>
</dbReference>
<protein>
    <submittedName>
        <fullName evidence="2">NAD(P)-binding protein</fullName>
    </submittedName>
</protein>
<proteinExistence type="predicted"/>
<name>A0A177BW45_9PLEO</name>
<organism evidence="2 3">
    <name type="scientific">Paraphaeosphaeria sporulosa</name>
    <dbReference type="NCBI Taxonomy" id="1460663"/>
    <lineage>
        <taxon>Eukaryota</taxon>
        <taxon>Fungi</taxon>
        <taxon>Dikarya</taxon>
        <taxon>Ascomycota</taxon>
        <taxon>Pezizomycotina</taxon>
        <taxon>Dothideomycetes</taxon>
        <taxon>Pleosporomycetidae</taxon>
        <taxon>Pleosporales</taxon>
        <taxon>Massarineae</taxon>
        <taxon>Didymosphaeriaceae</taxon>
        <taxon>Paraphaeosphaeria</taxon>
    </lineage>
</organism>
<dbReference type="Gene3D" id="3.40.50.720">
    <property type="entry name" value="NAD(P)-binding Rossmann-like Domain"/>
    <property type="match status" value="1"/>
</dbReference>
<dbReference type="PANTHER" id="PTHR45458">
    <property type="entry name" value="SHORT-CHAIN DEHYDROGENASE/REDUCTASE SDR"/>
    <property type="match status" value="1"/>
</dbReference>